<proteinExistence type="predicted"/>
<reference evidence="1" key="1">
    <citation type="submission" date="2019-12" db="EMBL/GenBank/DDBJ databases">
        <title>An insight into the sialome of adult female Ixodes ricinus ticks feeding for 6 days.</title>
        <authorList>
            <person name="Perner J."/>
            <person name="Ribeiro J.M.C."/>
        </authorList>
    </citation>
    <scope>NUCLEOTIDE SEQUENCE</scope>
    <source>
        <strain evidence="1">Semi-engorged</strain>
        <tissue evidence="1">Salivary glands</tissue>
    </source>
</reference>
<sequence length="85" mass="9877">MGRRHFFFVLFVSFFSRLRRQPRLPRRAPIGLYPVDRVAAFAIPCILTYIYLGTVPGMQPVLDCVRSPLSSQTVPLYLVYSSYQY</sequence>
<dbReference type="AlphaFoldDB" id="A0A6B0U135"/>
<accession>A0A6B0U135</accession>
<protein>
    <submittedName>
        <fullName evidence="1">Uncharacterized protein</fullName>
    </submittedName>
</protein>
<evidence type="ECO:0000313" key="1">
    <source>
        <dbReference type="EMBL" id="MXU85278.1"/>
    </source>
</evidence>
<name>A0A6B0U135_IXORI</name>
<organism evidence="1">
    <name type="scientific">Ixodes ricinus</name>
    <name type="common">Common tick</name>
    <name type="synonym">Acarus ricinus</name>
    <dbReference type="NCBI Taxonomy" id="34613"/>
    <lineage>
        <taxon>Eukaryota</taxon>
        <taxon>Metazoa</taxon>
        <taxon>Ecdysozoa</taxon>
        <taxon>Arthropoda</taxon>
        <taxon>Chelicerata</taxon>
        <taxon>Arachnida</taxon>
        <taxon>Acari</taxon>
        <taxon>Parasitiformes</taxon>
        <taxon>Ixodida</taxon>
        <taxon>Ixodoidea</taxon>
        <taxon>Ixodidae</taxon>
        <taxon>Ixodinae</taxon>
        <taxon>Ixodes</taxon>
    </lineage>
</organism>
<dbReference type="EMBL" id="GIFC01003195">
    <property type="protein sequence ID" value="MXU85278.1"/>
    <property type="molecule type" value="Transcribed_RNA"/>
</dbReference>